<comment type="similarity">
    <text evidence="2 8">Belongs to the glycosyltransferase 92 family.</text>
</comment>
<gene>
    <name evidence="9" type="ORF">MNOR_LOCUS40896</name>
</gene>
<sequence length="341" mass="39513">EYVHWQYPKNENWLPYIVTCRGFSNGLKASVVALVSSHCEEATNAVRIIPNTPHLPKRDLALCHKFIFNPNRDFSIRLIEWLEALHAWGVDHVTIYESAAHPNVDKVLQHYQSTGFVTIMPWSNPGHQPNIPQLQRLWYDTQRYSLFTTENIVYTDCLLRHLGSHRYVAVWDIDEFLLPTAHDSIPQLMEAAQRSASQQGYHPPTSYLAKSAYFFDNVTESPSSSGASSNFHMLNHIMRTVKLTPPLVHTKGIHDTSQALGLHAHFALLNIRGEVNREQDLYHFYPATEGLLAHYRDRCQTENQTECHEVFRPFQQRDTTMWRHKEKILNKAQDIINKLHL</sequence>
<dbReference type="AlphaFoldDB" id="A0AAV2SS83"/>
<dbReference type="PANTHER" id="PTHR21461">
    <property type="entry name" value="GLYCOSYLTRANSFERASE FAMILY 92 PROTEIN"/>
    <property type="match status" value="1"/>
</dbReference>
<dbReference type="InterPro" id="IPR008166">
    <property type="entry name" value="Glyco_transf_92"/>
</dbReference>
<keyword evidence="3 8" id="KW-0328">Glycosyltransferase</keyword>
<accession>A0AAV2SS83</accession>
<dbReference type="EC" id="2.4.1.-" evidence="8"/>
<name>A0AAV2SS83_MEGNR</name>
<evidence type="ECO:0000313" key="10">
    <source>
        <dbReference type="Proteomes" id="UP001497623"/>
    </source>
</evidence>
<evidence type="ECO:0000256" key="1">
    <source>
        <dbReference type="ARBA" id="ARBA00004167"/>
    </source>
</evidence>
<evidence type="ECO:0000256" key="6">
    <source>
        <dbReference type="ARBA" id="ARBA00022989"/>
    </source>
</evidence>
<dbReference type="GO" id="GO:0016757">
    <property type="term" value="F:glycosyltransferase activity"/>
    <property type="evidence" value="ECO:0007669"/>
    <property type="project" value="UniProtKB-UniRule"/>
</dbReference>
<organism evidence="9 10">
    <name type="scientific">Meganyctiphanes norvegica</name>
    <name type="common">Northern krill</name>
    <name type="synonym">Thysanopoda norvegica</name>
    <dbReference type="NCBI Taxonomy" id="48144"/>
    <lineage>
        <taxon>Eukaryota</taxon>
        <taxon>Metazoa</taxon>
        <taxon>Ecdysozoa</taxon>
        <taxon>Arthropoda</taxon>
        <taxon>Crustacea</taxon>
        <taxon>Multicrustacea</taxon>
        <taxon>Malacostraca</taxon>
        <taxon>Eumalacostraca</taxon>
        <taxon>Eucarida</taxon>
        <taxon>Euphausiacea</taxon>
        <taxon>Euphausiidae</taxon>
        <taxon>Meganyctiphanes</taxon>
    </lineage>
</organism>
<proteinExistence type="inferred from homology"/>
<dbReference type="EMBL" id="CAXKWB010134746">
    <property type="protein sequence ID" value="CAL4243856.1"/>
    <property type="molecule type" value="Genomic_DNA"/>
</dbReference>
<keyword evidence="5" id="KW-0812">Transmembrane</keyword>
<comment type="subcellular location">
    <subcellularLocation>
        <location evidence="1">Membrane</location>
        <topology evidence="1">Single-pass membrane protein</topology>
    </subcellularLocation>
</comment>
<keyword evidence="7" id="KW-0472">Membrane</keyword>
<dbReference type="Pfam" id="PF01697">
    <property type="entry name" value="Glyco_transf_92"/>
    <property type="match status" value="1"/>
</dbReference>
<dbReference type="PANTHER" id="PTHR21461:SF69">
    <property type="entry name" value="GLYCOSYLTRANSFERASE FAMILY 92 PROTEIN"/>
    <property type="match status" value="1"/>
</dbReference>
<dbReference type="GO" id="GO:0005737">
    <property type="term" value="C:cytoplasm"/>
    <property type="evidence" value="ECO:0007669"/>
    <property type="project" value="TreeGrafter"/>
</dbReference>
<evidence type="ECO:0000313" key="9">
    <source>
        <dbReference type="EMBL" id="CAL4243856.1"/>
    </source>
</evidence>
<feature type="non-terminal residue" evidence="9">
    <location>
        <position position="1"/>
    </location>
</feature>
<evidence type="ECO:0000256" key="7">
    <source>
        <dbReference type="ARBA" id="ARBA00023136"/>
    </source>
</evidence>
<dbReference type="GO" id="GO:0016020">
    <property type="term" value="C:membrane"/>
    <property type="evidence" value="ECO:0007669"/>
    <property type="project" value="UniProtKB-SubCell"/>
</dbReference>
<reference evidence="9 10" key="1">
    <citation type="submission" date="2024-05" db="EMBL/GenBank/DDBJ databases">
        <authorList>
            <person name="Wallberg A."/>
        </authorList>
    </citation>
    <scope>NUCLEOTIDE SEQUENCE [LARGE SCALE GENOMIC DNA]</scope>
</reference>
<evidence type="ECO:0000256" key="3">
    <source>
        <dbReference type="ARBA" id="ARBA00022676"/>
    </source>
</evidence>
<comment type="caution">
    <text evidence="9">The sequence shown here is derived from an EMBL/GenBank/DDBJ whole genome shotgun (WGS) entry which is preliminary data.</text>
</comment>
<keyword evidence="4 8" id="KW-0808">Transferase</keyword>
<dbReference type="Proteomes" id="UP001497623">
    <property type="component" value="Unassembled WGS sequence"/>
</dbReference>
<protein>
    <recommendedName>
        <fullName evidence="8">Glycosyltransferase family 92 protein</fullName>
        <ecNumber evidence="8">2.4.1.-</ecNumber>
    </recommendedName>
</protein>
<keyword evidence="6" id="KW-1133">Transmembrane helix</keyword>
<evidence type="ECO:0000256" key="2">
    <source>
        <dbReference type="ARBA" id="ARBA00007647"/>
    </source>
</evidence>
<evidence type="ECO:0000256" key="8">
    <source>
        <dbReference type="RuleBase" id="RU366017"/>
    </source>
</evidence>
<evidence type="ECO:0000256" key="5">
    <source>
        <dbReference type="ARBA" id="ARBA00022692"/>
    </source>
</evidence>
<evidence type="ECO:0000256" key="4">
    <source>
        <dbReference type="ARBA" id="ARBA00022679"/>
    </source>
</evidence>
<keyword evidence="10" id="KW-1185">Reference proteome</keyword>